<dbReference type="RefSeq" id="WP_004636798.1">
    <property type="nucleotide sequence ID" value="NZ_APMQ01000028.1"/>
</dbReference>
<dbReference type="GO" id="GO:0008233">
    <property type="term" value="F:peptidase activity"/>
    <property type="evidence" value="ECO:0007669"/>
    <property type="project" value="UniProtKB-KW"/>
</dbReference>
<dbReference type="InterPro" id="IPR003738">
    <property type="entry name" value="SRAP"/>
</dbReference>
<keyword evidence="4 8" id="KW-0378">Hydrolase</keyword>
<sequence length="321" mass="36853">MCYSAIVKANYREFCRMFGATLSIREFVELYVERSTDSSVIMPKAMSDSFLDSPDSPEEQQIVELISAFNALRRTAEEEELFKQMTRLNKAEAALKVKQTKAASENQRIATKLIKAAQARLDDLRRTAPKPRDNRIFPNWYAPVLIVEDGQLVIKPMRYRCRPNGLPESFDEQYPGCYNARRSSLCSNFWKPLFGHKHGLVLVDLFYEKVLLNRLEGRELRPGEKEQKVELAFTPTPAQVMLVPCIWDRWSAPGKRSILSFAAITDEPPPEVQAAGHDRCLIPIKQKNVDAWLHPVGRSLEALDEILEDKEHPYYEHRMAA</sequence>
<dbReference type="PANTHER" id="PTHR13604">
    <property type="entry name" value="DC12-RELATED"/>
    <property type="match status" value="1"/>
</dbReference>
<dbReference type="Pfam" id="PF02586">
    <property type="entry name" value="SRAP"/>
    <property type="match status" value="1"/>
</dbReference>
<evidence type="ECO:0000313" key="9">
    <source>
        <dbReference type="EMBL" id="ENZ74895.1"/>
    </source>
</evidence>
<dbReference type="PANTHER" id="PTHR13604:SF0">
    <property type="entry name" value="ABASIC SITE PROCESSING PROTEIN HMCES"/>
    <property type="match status" value="1"/>
</dbReference>
<accession>R0CDZ2</accession>
<name>R0CDZ2_RALPI</name>
<evidence type="ECO:0000256" key="1">
    <source>
        <dbReference type="ARBA" id="ARBA00008136"/>
    </source>
</evidence>
<proteinExistence type="inferred from homology"/>
<evidence type="ECO:0000256" key="2">
    <source>
        <dbReference type="ARBA" id="ARBA00022670"/>
    </source>
</evidence>
<dbReference type="Proteomes" id="UP000013280">
    <property type="component" value="Unassembled WGS sequence"/>
</dbReference>
<comment type="similarity">
    <text evidence="1 8">Belongs to the SOS response-associated peptidase family.</text>
</comment>
<dbReference type="AlphaFoldDB" id="R0CDZ2"/>
<evidence type="ECO:0000256" key="6">
    <source>
        <dbReference type="ARBA" id="ARBA00023125"/>
    </source>
</evidence>
<dbReference type="GO" id="GO:0016829">
    <property type="term" value="F:lyase activity"/>
    <property type="evidence" value="ECO:0007669"/>
    <property type="project" value="UniProtKB-KW"/>
</dbReference>
<reference evidence="9 10" key="1">
    <citation type="journal article" date="2013" name="Genome Announc.">
        <title>Draft Genome Sequence for Ralstonia sp. Strain OR214, a Bacterium with Potential for Bioremediation.</title>
        <authorList>
            <person name="Utturkar S.M."/>
            <person name="Bollmann A."/>
            <person name="Brzoska R.M."/>
            <person name="Klingeman D.M."/>
            <person name="Epstein S.E."/>
            <person name="Palumbo A.V."/>
            <person name="Brown S.D."/>
        </authorList>
    </citation>
    <scope>NUCLEOTIDE SEQUENCE [LARGE SCALE GENOMIC DNA]</scope>
    <source>
        <strain evidence="9 10">OR214</strain>
    </source>
</reference>
<keyword evidence="5" id="KW-0190">Covalent protein-DNA linkage</keyword>
<dbReference type="SUPFAM" id="SSF143081">
    <property type="entry name" value="BB1717-like"/>
    <property type="match status" value="1"/>
</dbReference>
<evidence type="ECO:0000256" key="7">
    <source>
        <dbReference type="ARBA" id="ARBA00023239"/>
    </source>
</evidence>
<dbReference type="EC" id="3.4.-.-" evidence="8"/>
<dbReference type="EMBL" id="APMQ01000028">
    <property type="protein sequence ID" value="ENZ74895.1"/>
    <property type="molecule type" value="Genomic_DNA"/>
</dbReference>
<dbReference type="PATRIC" id="fig|1264675.3.peg.5093"/>
<evidence type="ECO:0000256" key="5">
    <source>
        <dbReference type="ARBA" id="ARBA00023124"/>
    </source>
</evidence>
<evidence type="ECO:0000256" key="8">
    <source>
        <dbReference type="RuleBase" id="RU364100"/>
    </source>
</evidence>
<dbReference type="GO" id="GO:0003697">
    <property type="term" value="F:single-stranded DNA binding"/>
    <property type="evidence" value="ECO:0007669"/>
    <property type="project" value="InterPro"/>
</dbReference>
<evidence type="ECO:0000313" key="10">
    <source>
        <dbReference type="Proteomes" id="UP000013280"/>
    </source>
</evidence>
<keyword evidence="7" id="KW-0456">Lyase</keyword>
<keyword evidence="3" id="KW-0227">DNA damage</keyword>
<dbReference type="InterPro" id="IPR036590">
    <property type="entry name" value="SRAP-like"/>
</dbReference>
<protein>
    <recommendedName>
        <fullName evidence="8">Abasic site processing protein</fullName>
        <ecNumber evidence="8">3.4.-.-</ecNumber>
    </recommendedName>
</protein>
<evidence type="ECO:0000256" key="3">
    <source>
        <dbReference type="ARBA" id="ARBA00022763"/>
    </source>
</evidence>
<dbReference type="GO" id="GO:0006508">
    <property type="term" value="P:proteolysis"/>
    <property type="evidence" value="ECO:0007669"/>
    <property type="project" value="UniProtKB-KW"/>
</dbReference>
<keyword evidence="2 8" id="KW-0645">Protease</keyword>
<dbReference type="Gene3D" id="3.90.1680.10">
    <property type="entry name" value="SOS response associated peptidase-like"/>
    <property type="match status" value="1"/>
</dbReference>
<dbReference type="GO" id="GO:0106300">
    <property type="term" value="P:protein-DNA covalent cross-linking repair"/>
    <property type="evidence" value="ECO:0007669"/>
    <property type="project" value="InterPro"/>
</dbReference>
<evidence type="ECO:0000256" key="4">
    <source>
        <dbReference type="ARBA" id="ARBA00022801"/>
    </source>
</evidence>
<organism evidence="9 10">
    <name type="scientific">Ralstonia pickettii OR214</name>
    <dbReference type="NCBI Taxonomy" id="1264675"/>
    <lineage>
        <taxon>Bacteria</taxon>
        <taxon>Pseudomonadati</taxon>
        <taxon>Pseudomonadota</taxon>
        <taxon>Betaproteobacteria</taxon>
        <taxon>Burkholderiales</taxon>
        <taxon>Burkholderiaceae</taxon>
        <taxon>Ralstonia</taxon>
    </lineage>
</organism>
<gene>
    <name evidence="9" type="ORF">OR214_05167</name>
</gene>
<comment type="caution">
    <text evidence="9">The sequence shown here is derived from an EMBL/GenBank/DDBJ whole genome shotgun (WGS) entry which is preliminary data.</text>
</comment>
<keyword evidence="6" id="KW-0238">DNA-binding</keyword>